<proteinExistence type="predicted"/>
<keyword evidence="3" id="KW-1185">Reference proteome</keyword>
<evidence type="ECO:0000256" key="1">
    <source>
        <dbReference type="SAM" id="MobiDB-lite"/>
    </source>
</evidence>
<feature type="region of interest" description="Disordered" evidence="1">
    <location>
        <begin position="47"/>
        <end position="66"/>
    </location>
</feature>
<comment type="caution">
    <text evidence="2">The sequence shown here is derived from an EMBL/GenBank/DDBJ whole genome shotgun (WGS) entry which is preliminary data.</text>
</comment>
<evidence type="ECO:0000313" key="2">
    <source>
        <dbReference type="EMBL" id="MCP1674313.1"/>
    </source>
</evidence>
<protein>
    <submittedName>
        <fullName evidence="2">Uncharacterized protein</fullName>
    </submittedName>
</protein>
<dbReference type="AlphaFoldDB" id="A0AAE3KBZ5"/>
<reference evidence="2" key="1">
    <citation type="submission" date="2022-03" db="EMBL/GenBank/DDBJ databases">
        <title>Genomic Encyclopedia of Type Strains, Phase III (KMG-III): the genomes of soil and plant-associated and newly described type strains.</title>
        <authorList>
            <person name="Whitman W."/>
        </authorList>
    </citation>
    <scope>NUCLEOTIDE SEQUENCE</scope>
    <source>
        <strain evidence="2">ANL 6-2</strain>
    </source>
</reference>
<accession>A0AAE3KBZ5</accession>
<evidence type="ECO:0000313" key="3">
    <source>
        <dbReference type="Proteomes" id="UP001205843"/>
    </source>
</evidence>
<sequence length="958" mass="99212">MGGARVFRVAGRLSVRTGVGVLLCALPLLAAASYTFLIPMKGLTAPGGAEGEGQEPGDEGPGDDGSLACAEIDIGETCVLDGAEVFYAGDSQGRRLFFATAGEGTLAWRTTNNNTPGTDGTADGLLNTEAMLFHSLTAGTIHPAAQACRARGEEWFLPAREQIQLLAAPVFGEDSLARADALSAFGLGSTLIWSSVQANSGNSLRISPTSGGQSTTSKNTQAPVHCARHIEAPRHLVSTISGPGGSITPMSISAYTGARYAVAVTPEPGFIVDTAEGCGGSLNQGLFSTAPITAACTVSATFRPAHVAACTDADPGQTCTLDGETVIAAGELDGRGIFFASSDEGVHQWKTHNSNTPDTDDARDGMLNTEAMLFDILQSSGRPHPAAEVCRARGEEWFLPAQDQLALLSSDAFGATAADRADRLSDIGLSGPADMHWSSLQVTNQVARVVRPHSGSTLNRDKNGDERVLCARHLETPRHPISTEAGPGGSIAPESISAYTGARYAVAVTPEPGFIVDTAEGCGGSLNQGLFSTAPITAACTVSATFRPAHVAACTDADPGQTCTLDGETVIAAGALDGRGVFFAANDEGAHRWKSQNTNTPDTDDARDGMLNTEAMLFDILQSSGRPHPAAEVCRARGEEWFLPAQDQLALLSSDAFGATAADRVGRLSDIGLSGPADMHWSSLQVTNQVARVVRPHSGSTLNRDKNGDERVLCARHLETPRHPISTDAGPGGSIAPESISAYTGARYAVAVTPEPGFIVDTAEGCGGSLSQGVFSTAPIAGACTVSATFRPAHVAACTDAEPGQTCTLEGETVIAAGALIGRGVFFAATDEGVHRWRTVNSGTAGDYDTRDGEANTATILAATGTHPAALACEARGSAWFLPAREQLQLLATDSFGTTTADRADRLQTIGISNPSTVHWSSEQATNTGRGIRVNPVTGSVTTAPKADFHSVLCARHP</sequence>
<organism evidence="2 3">
    <name type="scientific">Natronocella acetinitrilica</name>
    <dbReference type="NCBI Taxonomy" id="414046"/>
    <lineage>
        <taxon>Bacteria</taxon>
        <taxon>Pseudomonadati</taxon>
        <taxon>Pseudomonadota</taxon>
        <taxon>Gammaproteobacteria</taxon>
        <taxon>Chromatiales</taxon>
        <taxon>Ectothiorhodospiraceae</taxon>
        <taxon>Natronocella</taxon>
    </lineage>
</organism>
<gene>
    <name evidence="2" type="ORF">J2T57_001415</name>
</gene>
<dbReference type="Proteomes" id="UP001205843">
    <property type="component" value="Unassembled WGS sequence"/>
</dbReference>
<feature type="compositionally biased region" description="Acidic residues" evidence="1">
    <location>
        <begin position="52"/>
        <end position="62"/>
    </location>
</feature>
<dbReference type="RefSeq" id="WP_253476234.1">
    <property type="nucleotide sequence ID" value="NZ_JALJXV010000003.1"/>
</dbReference>
<name>A0AAE3KBZ5_9GAMM</name>
<dbReference type="EMBL" id="JALJXV010000003">
    <property type="protein sequence ID" value="MCP1674313.1"/>
    <property type="molecule type" value="Genomic_DNA"/>
</dbReference>